<evidence type="ECO:0000313" key="7">
    <source>
        <dbReference type="Ensembl" id="ENSDCDP00010053011.1"/>
    </source>
</evidence>
<dbReference type="GO" id="GO:0005802">
    <property type="term" value="C:trans-Golgi network"/>
    <property type="evidence" value="ECO:0007669"/>
    <property type="project" value="TreeGrafter"/>
</dbReference>
<dbReference type="Ensembl" id="ENSDCDT00010063507.1">
    <property type="protein sequence ID" value="ENSDCDP00010053011.1"/>
    <property type="gene ID" value="ENSDCDG00010030863.1"/>
</dbReference>
<comment type="subcellular location">
    <subcellularLocation>
        <location evidence="1">Membrane</location>
        <topology evidence="1">Peripheral membrane protein</topology>
    </subcellularLocation>
</comment>
<reference evidence="7 8" key="1">
    <citation type="submission" date="2020-06" db="EMBL/GenBank/DDBJ databases">
        <authorList>
            <consortium name="Wellcome Sanger Institute Data Sharing"/>
        </authorList>
    </citation>
    <scope>NUCLEOTIDE SEQUENCE [LARGE SCALE GENOMIC DNA]</scope>
</reference>
<evidence type="ECO:0000256" key="5">
    <source>
        <dbReference type="SAM" id="MobiDB-lite"/>
    </source>
</evidence>
<feature type="region of interest" description="Disordered" evidence="5">
    <location>
        <begin position="291"/>
        <end position="331"/>
    </location>
</feature>
<keyword evidence="8" id="KW-1185">Reference proteome</keyword>
<feature type="compositionally biased region" description="Polar residues" evidence="5">
    <location>
        <begin position="538"/>
        <end position="557"/>
    </location>
</feature>
<feature type="region of interest" description="Disordered" evidence="5">
    <location>
        <begin position="394"/>
        <end position="581"/>
    </location>
</feature>
<dbReference type="GeneID" id="114795474"/>
<protein>
    <recommendedName>
        <fullName evidence="6">Tight junction-associated protein 1 domain-containing protein</fullName>
    </recommendedName>
</protein>
<reference evidence="7" key="2">
    <citation type="submission" date="2025-08" db="UniProtKB">
        <authorList>
            <consortium name="Ensembl"/>
        </authorList>
    </citation>
    <scope>IDENTIFICATION</scope>
</reference>
<dbReference type="GeneTree" id="ENSGT00940000164045"/>
<dbReference type="InterPro" id="IPR043470">
    <property type="entry name" value="Tjap1_dom"/>
</dbReference>
<feature type="domain" description="Tight junction-associated protein 1" evidence="6">
    <location>
        <begin position="309"/>
        <end position="692"/>
    </location>
</feature>
<reference evidence="7" key="3">
    <citation type="submission" date="2025-09" db="UniProtKB">
        <authorList>
            <consortium name="Ensembl"/>
        </authorList>
    </citation>
    <scope>IDENTIFICATION</scope>
</reference>
<dbReference type="PANTHER" id="PTHR28664">
    <property type="entry name" value="TIGHT JUNCTION-ASSOCIATED PROTEIN 1"/>
    <property type="match status" value="1"/>
</dbReference>
<dbReference type="AlphaFoldDB" id="A0AAY4E7V2"/>
<organism evidence="7 8">
    <name type="scientific">Denticeps clupeoides</name>
    <name type="common">denticle herring</name>
    <dbReference type="NCBI Taxonomy" id="299321"/>
    <lineage>
        <taxon>Eukaryota</taxon>
        <taxon>Metazoa</taxon>
        <taxon>Chordata</taxon>
        <taxon>Craniata</taxon>
        <taxon>Vertebrata</taxon>
        <taxon>Euteleostomi</taxon>
        <taxon>Actinopterygii</taxon>
        <taxon>Neopterygii</taxon>
        <taxon>Teleostei</taxon>
        <taxon>Clupei</taxon>
        <taxon>Clupeiformes</taxon>
        <taxon>Denticipitoidei</taxon>
        <taxon>Denticipitidae</taxon>
        <taxon>Denticeps</taxon>
    </lineage>
</organism>
<dbReference type="Proteomes" id="UP000694580">
    <property type="component" value="Chromosome 8"/>
</dbReference>
<dbReference type="Pfam" id="PF15453">
    <property type="entry name" value="Pilt"/>
    <property type="match status" value="1"/>
</dbReference>
<feature type="compositionally biased region" description="Polar residues" evidence="5">
    <location>
        <begin position="491"/>
        <end position="507"/>
    </location>
</feature>
<dbReference type="InterPro" id="IPR043441">
    <property type="entry name" value="Tjap1/BEGAIN"/>
</dbReference>
<feature type="coiled-coil region" evidence="4">
    <location>
        <begin position="55"/>
        <end position="191"/>
    </location>
</feature>
<evidence type="ECO:0000313" key="8">
    <source>
        <dbReference type="Proteomes" id="UP000694580"/>
    </source>
</evidence>
<dbReference type="RefSeq" id="XP_028844638.1">
    <property type="nucleotide sequence ID" value="XM_028988805.1"/>
</dbReference>
<keyword evidence="3" id="KW-0472">Membrane</keyword>
<evidence type="ECO:0000256" key="1">
    <source>
        <dbReference type="ARBA" id="ARBA00004170"/>
    </source>
</evidence>
<evidence type="ECO:0000256" key="4">
    <source>
        <dbReference type="SAM" id="Coils"/>
    </source>
</evidence>
<feature type="region of interest" description="Disordered" evidence="5">
    <location>
        <begin position="605"/>
        <end position="693"/>
    </location>
</feature>
<feature type="region of interest" description="Disordered" evidence="5">
    <location>
        <begin position="1"/>
        <end position="51"/>
    </location>
</feature>
<feature type="compositionally biased region" description="Low complexity" evidence="5">
    <location>
        <begin position="414"/>
        <end position="425"/>
    </location>
</feature>
<dbReference type="PANTHER" id="PTHR28664:SF3">
    <property type="entry name" value="TIGHT JUNCTION-ASSOCIATED PROTEIN 1"/>
    <property type="match status" value="1"/>
</dbReference>
<evidence type="ECO:0000259" key="6">
    <source>
        <dbReference type="Pfam" id="PF15453"/>
    </source>
</evidence>
<gene>
    <name evidence="7" type="primary">TJAP1</name>
</gene>
<proteinExistence type="predicted"/>
<evidence type="ECO:0000256" key="3">
    <source>
        <dbReference type="ARBA" id="ARBA00023136"/>
    </source>
</evidence>
<evidence type="ECO:0000256" key="2">
    <source>
        <dbReference type="ARBA" id="ARBA00022553"/>
    </source>
</evidence>
<dbReference type="RefSeq" id="XP_028844639.1">
    <property type="nucleotide sequence ID" value="XM_028988806.1"/>
</dbReference>
<dbReference type="GO" id="GO:0016020">
    <property type="term" value="C:membrane"/>
    <property type="evidence" value="ECO:0007669"/>
    <property type="project" value="UniProtKB-SubCell"/>
</dbReference>
<accession>A0AAY4E7V2</accession>
<dbReference type="GO" id="GO:0007030">
    <property type="term" value="P:Golgi organization"/>
    <property type="evidence" value="ECO:0007669"/>
    <property type="project" value="TreeGrafter"/>
</dbReference>
<feature type="compositionally biased region" description="Basic residues" evidence="5">
    <location>
        <begin position="666"/>
        <end position="678"/>
    </location>
</feature>
<name>A0AAY4E7V2_9TELE</name>
<sequence length="693" mass="76270">MSSAGPARKPYRKAPPQHRETRHSVPVFREDLAGTTGPATPPDPSQESLSDADRIKILQQQNEDLRRRLTHTTHKMEGVEAEFETSRHYMQAEMSRARDDLEKMRDKFRRLQNSYTSSQRANQELEEKLHALAAISQTWVYALRKVERDKKTMDQEIVELTNKLLDSKNTINKLEELNERYRQDCNLAVQLLKCNKSHFRNHKFADLPYELQDMVNKHMKSTLPDTGQSGAGAHGQDPDTLSLTPADVVPTSVIARVLEKPEPLVLNSAQSCSSSGRPVAEDVFVHVDMTGPQDESAGRENGGPRHTRSQQAAAGPEQHVNGTCHGKGGVDEESAASFEKLNPYPAPLPPHNTALYPCRKVIEFTSDDRVKIPKNSPLPNCTYATRQAISLSLVQSEEEASDRQRTSPSSPAVSDGGWRSAASSSSGGGGSSHQSRQRQASTPPQTDAPSSQSSPFSSPPQPPSAFASSDSSEEDLLANWQRMFVEKMAPSSESTLINRTSFTSETAQDLHRSRNKGQGPGRPDRETLRGAYSDGEEGSSTRSWTASRESSLDTDSGSLADLRGKRGQYGVDFSREETEQLLMSLDPLEGDDSASGDTAVTLETSPAAVKMQEFEEDTGSAGSSAEERDILPQDFPVIAPRALTGLEEHSEKPNYHHPSSSSRPLKSPKRMGVHHLHRKDSLTRAQEHGNLLD</sequence>
<keyword evidence="4" id="KW-0175">Coiled coil</keyword>
<keyword evidence="2" id="KW-0597">Phosphoprotein</keyword>
<feature type="compositionally biased region" description="Low complexity" evidence="5">
    <location>
        <begin position="432"/>
        <end position="456"/>
    </location>
</feature>
<feature type="compositionally biased region" description="Basic and acidic residues" evidence="5">
    <location>
        <begin position="17"/>
        <end position="32"/>
    </location>
</feature>
<feature type="region of interest" description="Disordered" evidence="5">
    <location>
        <begin position="220"/>
        <end position="244"/>
    </location>
</feature>